<dbReference type="Proteomes" id="UP000054804">
    <property type="component" value="Unassembled WGS sequence"/>
</dbReference>
<dbReference type="PANTHER" id="PTHR43785">
    <property type="entry name" value="GAMMA-GLUTAMYLPUTRESCINE SYNTHETASE"/>
    <property type="match status" value="1"/>
</dbReference>
<dbReference type="InterPro" id="IPR036651">
    <property type="entry name" value="Gln_synt_N_sf"/>
</dbReference>
<feature type="region of interest" description="Disordered" evidence="5">
    <location>
        <begin position="269"/>
        <end position="302"/>
    </location>
</feature>
<dbReference type="RefSeq" id="WP_058849042.1">
    <property type="nucleotide sequence ID" value="NZ_LOCL01000036.1"/>
</dbReference>
<name>A0A0W7X1N9_9ACTN</name>
<dbReference type="AlphaFoldDB" id="A0A0W7X1N9"/>
<feature type="domain" description="GS catalytic" evidence="6">
    <location>
        <begin position="120"/>
        <end position="476"/>
    </location>
</feature>
<dbReference type="InterPro" id="IPR008146">
    <property type="entry name" value="Gln_synth_cat_dom"/>
</dbReference>
<dbReference type="SMART" id="SM01230">
    <property type="entry name" value="Gln-synt_C"/>
    <property type="match status" value="1"/>
</dbReference>
<dbReference type="SUPFAM" id="SSF54368">
    <property type="entry name" value="Glutamine synthetase, N-terminal domain"/>
    <property type="match status" value="1"/>
</dbReference>
<keyword evidence="2" id="KW-0436">Ligase</keyword>
<protein>
    <submittedName>
        <fullName evidence="7">Glutamine synthetase</fullName>
    </submittedName>
</protein>
<reference evidence="7 8" key="1">
    <citation type="submission" date="2015-12" db="EMBL/GenBank/DDBJ databases">
        <title>Draft genome sequence of Streptomyces silvensis ATCC 53525, a producer of novel hormone antagonists.</title>
        <authorList>
            <person name="Johnston C.W."/>
            <person name="Li Y."/>
            <person name="Magarvey N.A."/>
        </authorList>
    </citation>
    <scope>NUCLEOTIDE SEQUENCE [LARGE SCALE GENOMIC DNA]</scope>
    <source>
        <strain evidence="7 8">ATCC 53525</strain>
    </source>
</reference>
<dbReference type="EMBL" id="LOCL01000036">
    <property type="protein sequence ID" value="KUF16772.1"/>
    <property type="molecule type" value="Genomic_DNA"/>
</dbReference>
<comment type="caution">
    <text evidence="7">The sequence shown here is derived from an EMBL/GenBank/DDBJ whole genome shotgun (WGS) entry which is preliminary data.</text>
</comment>
<dbReference type="Pfam" id="PF00120">
    <property type="entry name" value="Gln-synt_C"/>
    <property type="match status" value="2"/>
</dbReference>
<evidence type="ECO:0000256" key="4">
    <source>
        <dbReference type="RuleBase" id="RU000384"/>
    </source>
</evidence>
<evidence type="ECO:0000256" key="5">
    <source>
        <dbReference type="SAM" id="MobiDB-lite"/>
    </source>
</evidence>
<evidence type="ECO:0000256" key="3">
    <source>
        <dbReference type="PROSITE-ProRule" id="PRU01331"/>
    </source>
</evidence>
<dbReference type="STRING" id="1765722.AT728_22885"/>
<evidence type="ECO:0000256" key="2">
    <source>
        <dbReference type="ARBA" id="ARBA00022598"/>
    </source>
</evidence>
<dbReference type="GO" id="GO:0004356">
    <property type="term" value="F:glutamine synthetase activity"/>
    <property type="evidence" value="ECO:0007669"/>
    <property type="project" value="InterPro"/>
</dbReference>
<sequence>MSADDPSVIRGHIDRLTNEGIDVVRVVYPDLLGSDRARDVLLEHLPTACAHGLAFCRAVFHTTPQGDVVPVAGGLDAGLPDVLVRPDLTTLQALPWEPGVATCLGDVTDPESGGPAPESPRDLLRAVLARCAEHGLRPLVGPELEYFLCEADPAAPGGWRRYSAAKGAVYTAGLRADPDNHLLRLLRLLRDLDIGVTAGNHEFDGAQFEINIRHSEALAAADRAFRLKCAVKELARKERRLATFMARPFNDAGGSGFHLHLSCTPADGESCTPADGDGTAGGRTRKDAGDAGGRNTFDDPTAPHGLSSLARHAVAGLLDHAAALAALLNPTINSYKRFGPDTLAPWLIDWGLDNRSAMIRIPPERGEGTRVELRLGDAAANPYVLVAGALAAVLLGIEAAREPPEPLRGYGYDTARAALLPTSLPAALDALEADTALSRLLGEDFVAAYLTYKRNEVERFQQYVTDWEFIEYAYHL</sequence>
<dbReference type="GO" id="GO:0006542">
    <property type="term" value="P:glutamine biosynthetic process"/>
    <property type="evidence" value="ECO:0007669"/>
    <property type="project" value="InterPro"/>
</dbReference>
<proteinExistence type="inferred from homology"/>
<dbReference type="PROSITE" id="PS51987">
    <property type="entry name" value="GS_CATALYTIC"/>
    <property type="match status" value="1"/>
</dbReference>
<gene>
    <name evidence="7" type="ORF">AT728_22885</name>
</gene>
<dbReference type="OrthoDB" id="9807095at2"/>
<dbReference type="InterPro" id="IPR014746">
    <property type="entry name" value="Gln_synth/guanido_kin_cat_dom"/>
</dbReference>
<dbReference type="PANTHER" id="PTHR43785:SF12">
    <property type="entry name" value="TYPE-1 GLUTAMINE SYNTHETASE 2"/>
    <property type="match status" value="1"/>
</dbReference>
<evidence type="ECO:0000259" key="6">
    <source>
        <dbReference type="PROSITE" id="PS51987"/>
    </source>
</evidence>
<evidence type="ECO:0000313" key="8">
    <source>
        <dbReference type="Proteomes" id="UP000054804"/>
    </source>
</evidence>
<accession>A0A0W7X1N9</accession>
<keyword evidence="8" id="KW-1185">Reference proteome</keyword>
<dbReference type="Gene3D" id="3.30.590.10">
    <property type="entry name" value="Glutamine synthetase/guanido kinase, catalytic domain"/>
    <property type="match status" value="1"/>
</dbReference>
<evidence type="ECO:0000256" key="1">
    <source>
        <dbReference type="ARBA" id="ARBA00009897"/>
    </source>
</evidence>
<organism evidence="7 8">
    <name type="scientific">Streptomyces silvensis</name>
    <dbReference type="NCBI Taxonomy" id="1765722"/>
    <lineage>
        <taxon>Bacteria</taxon>
        <taxon>Bacillati</taxon>
        <taxon>Actinomycetota</taxon>
        <taxon>Actinomycetes</taxon>
        <taxon>Kitasatosporales</taxon>
        <taxon>Streptomycetaceae</taxon>
        <taxon>Streptomyces</taxon>
    </lineage>
</organism>
<comment type="similarity">
    <text evidence="1 3 4">Belongs to the glutamine synthetase family.</text>
</comment>
<dbReference type="Gene3D" id="3.10.20.70">
    <property type="entry name" value="Glutamine synthetase, N-terminal domain"/>
    <property type="match status" value="1"/>
</dbReference>
<evidence type="ECO:0000313" key="7">
    <source>
        <dbReference type="EMBL" id="KUF16772.1"/>
    </source>
</evidence>
<dbReference type="SUPFAM" id="SSF55931">
    <property type="entry name" value="Glutamine synthetase/guanido kinase"/>
    <property type="match status" value="1"/>
</dbReference>